<evidence type="ECO:0000313" key="1">
    <source>
        <dbReference type="EMBL" id="VDM79968.1"/>
    </source>
</evidence>
<dbReference type="Proteomes" id="UP000270094">
    <property type="component" value="Unassembled WGS sequence"/>
</dbReference>
<organism evidence="1 2">
    <name type="scientific">Strongylus vulgaris</name>
    <name type="common">Blood worm</name>
    <dbReference type="NCBI Taxonomy" id="40348"/>
    <lineage>
        <taxon>Eukaryota</taxon>
        <taxon>Metazoa</taxon>
        <taxon>Ecdysozoa</taxon>
        <taxon>Nematoda</taxon>
        <taxon>Chromadorea</taxon>
        <taxon>Rhabditida</taxon>
        <taxon>Rhabditina</taxon>
        <taxon>Rhabditomorpha</taxon>
        <taxon>Strongyloidea</taxon>
        <taxon>Strongylidae</taxon>
        <taxon>Strongylus</taxon>
    </lineage>
</organism>
<dbReference type="OrthoDB" id="1747031at2759"/>
<accession>A0A3P7LLA3</accession>
<sequence length="66" mass="8018">MDVVKIRLQQQHHPFPKGQCFYFYNGLMEHLCTSCENRCFCKNYTNRRYPITVERLVSHTVRPNIR</sequence>
<dbReference type="EMBL" id="UYYB01106955">
    <property type="protein sequence ID" value="VDM79968.1"/>
    <property type="molecule type" value="Genomic_DNA"/>
</dbReference>
<keyword evidence="2" id="KW-1185">Reference proteome</keyword>
<dbReference type="AlphaFoldDB" id="A0A3P7LLA3"/>
<proteinExistence type="predicted"/>
<name>A0A3P7LLA3_STRVU</name>
<protein>
    <submittedName>
        <fullName evidence="1">Uncharacterized protein</fullName>
    </submittedName>
</protein>
<gene>
    <name evidence="1" type="ORF">SVUK_LOCUS14966</name>
</gene>
<evidence type="ECO:0000313" key="2">
    <source>
        <dbReference type="Proteomes" id="UP000270094"/>
    </source>
</evidence>
<reference evidence="1 2" key="1">
    <citation type="submission" date="2018-11" db="EMBL/GenBank/DDBJ databases">
        <authorList>
            <consortium name="Pathogen Informatics"/>
        </authorList>
    </citation>
    <scope>NUCLEOTIDE SEQUENCE [LARGE SCALE GENOMIC DNA]</scope>
</reference>